<dbReference type="SMART" id="SM00257">
    <property type="entry name" value="LysM"/>
    <property type="match status" value="2"/>
</dbReference>
<feature type="domain" description="LysM" evidence="3">
    <location>
        <begin position="359"/>
        <end position="408"/>
    </location>
</feature>
<dbReference type="InterPro" id="IPR052196">
    <property type="entry name" value="Bact_Kbp"/>
</dbReference>
<sequence length="507" mass="54843">MATETKIGLALMVLLVGVFGFVFYKKWDEHQKKSLAATDPVQVSEEELTADLGGEEGSTTAPPMDDGFGMPPADTPLTGVVDLDPPVVDDAFGTPPVQEMAPEDPFTSGDQLASATPTIPVSQTDEQTFDLFNPPANEPIDSPPAEPVDSEFDPVPEFDFAPVAEPAAPTVPPMAEPADIPTEVAEAPPAQFEFDPVVTEPTVDTAEEKLVPQEFADTDWSDTPADSPTVADVAPPQQESAPWDEPNFEPTAPPANEIAQQQPPVTPAPGFETSQDPPSLDFEPVEPVTEQDDPFATPQLPVAELEPQSTRPEDSTPAPFYPDQGLAAIHPEQSNIDPTAGTSGVTLGSPTAESEAGIPVYTVQKNDSYWRISKAIYGDARYYLALARFNAKRIPDPKRLRPGMKVLTPKAGVLHEQYPRLTPQDINGDTGEELANGFFINSSGEPAYRVAKNDTLTHIAKNHLGRASRWVQIYEMNRDVIKDVKSIRPGLVLRLPPDASRVRFARN</sequence>
<dbReference type="Gene3D" id="3.10.350.10">
    <property type="entry name" value="LysM domain"/>
    <property type="match status" value="2"/>
</dbReference>
<dbReference type="AlphaFoldDB" id="A0A517T9D6"/>
<dbReference type="KEGG" id="chya:V22_22370"/>
<name>A0A517T9D6_9PLAN</name>
<reference evidence="4 5" key="1">
    <citation type="submission" date="2019-02" db="EMBL/GenBank/DDBJ databases">
        <title>Deep-cultivation of Planctomycetes and their phenomic and genomic characterization uncovers novel biology.</title>
        <authorList>
            <person name="Wiegand S."/>
            <person name="Jogler M."/>
            <person name="Boedeker C."/>
            <person name="Pinto D."/>
            <person name="Vollmers J."/>
            <person name="Rivas-Marin E."/>
            <person name="Kohn T."/>
            <person name="Peeters S.H."/>
            <person name="Heuer A."/>
            <person name="Rast P."/>
            <person name="Oberbeckmann S."/>
            <person name="Bunk B."/>
            <person name="Jeske O."/>
            <person name="Meyerdierks A."/>
            <person name="Storesund J.E."/>
            <person name="Kallscheuer N."/>
            <person name="Luecker S."/>
            <person name="Lage O.M."/>
            <person name="Pohl T."/>
            <person name="Merkel B.J."/>
            <person name="Hornburger P."/>
            <person name="Mueller R.-W."/>
            <person name="Bruemmer F."/>
            <person name="Labrenz M."/>
            <person name="Spormann A.M."/>
            <person name="Op den Camp H."/>
            <person name="Overmann J."/>
            <person name="Amann R."/>
            <person name="Jetten M.S.M."/>
            <person name="Mascher T."/>
            <person name="Medema M.H."/>
            <person name="Devos D.P."/>
            <person name="Kaster A.-K."/>
            <person name="Ovreas L."/>
            <person name="Rohde M."/>
            <person name="Galperin M.Y."/>
            <person name="Jogler C."/>
        </authorList>
    </citation>
    <scope>NUCLEOTIDE SEQUENCE [LARGE SCALE GENOMIC DNA]</scope>
    <source>
        <strain evidence="4 5">V22</strain>
    </source>
</reference>
<dbReference type="PANTHER" id="PTHR34700">
    <property type="entry name" value="POTASSIUM BINDING PROTEIN KBP"/>
    <property type="match status" value="1"/>
</dbReference>
<organism evidence="4 5">
    <name type="scientific">Calycomorphotria hydatis</name>
    <dbReference type="NCBI Taxonomy" id="2528027"/>
    <lineage>
        <taxon>Bacteria</taxon>
        <taxon>Pseudomonadati</taxon>
        <taxon>Planctomycetota</taxon>
        <taxon>Planctomycetia</taxon>
        <taxon>Planctomycetales</taxon>
        <taxon>Planctomycetaceae</taxon>
        <taxon>Calycomorphotria</taxon>
    </lineage>
</organism>
<evidence type="ECO:0000313" key="4">
    <source>
        <dbReference type="EMBL" id="QDT64991.1"/>
    </source>
</evidence>
<evidence type="ECO:0000256" key="1">
    <source>
        <dbReference type="SAM" id="MobiDB-lite"/>
    </source>
</evidence>
<dbReference type="RefSeq" id="WP_145262616.1">
    <property type="nucleotide sequence ID" value="NZ_CP036316.1"/>
</dbReference>
<keyword evidence="2" id="KW-1133">Transmembrane helix</keyword>
<feature type="region of interest" description="Disordered" evidence="1">
    <location>
        <begin position="333"/>
        <end position="352"/>
    </location>
</feature>
<keyword evidence="2" id="KW-0472">Membrane</keyword>
<dbReference type="PROSITE" id="PS51782">
    <property type="entry name" value="LYSM"/>
    <property type="match status" value="1"/>
</dbReference>
<dbReference type="EMBL" id="CP036316">
    <property type="protein sequence ID" value="QDT64991.1"/>
    <property type="molecule type" value="Genomic_DNA"/>
</dbReference>
<keyword evidence="5" id="KW-1185">Reference proteome</keyword>
<dbReference type="Pfam" id="PF01476">
    <property type="entry name" value="LysM"/>
    <property type="match status" value="2"/>
</dbReference>
<proteinExistence type="predicted"/>
<evidence type="ECO:0000256" key="2">
    <source>
        <dbReference type="SAM" id="Phobius"/>
    </source>
</evidence>
<dbReference type="InterPro" id="IPR036779">
    <property type="entry name" value="LysM_dom_sf"/>
</dbReference>
<dbReference type="InterPro" id="IPR018392">
    <property type="entry name" value="LysM"/>
</dbReference>
<dbReference type="PANTHER" id="PTHR34700:SF4">
    <property type="entry name" value="PHAGE-LIKE ELEMENT PBSX PROTEIN XKDP"/>
    <property type="match status" value="1"/>
</dbReference>
<accession>A0A517T9D6</accession>
<evidence type="ECO:0000259" key="3">
    <source>
        <dbReference type="PROSITE" id="PS51782"/>
    </source>
</evidence>
<feature type="region of interest" description="Disordered" evidence="1">
    <location>
        <begin position="217"/>
        <end position="295"/>
    </location>
</feature>
<keyword evidence="2" id="KW-0812">Transmembrane</keyword>
<protein>
    <submittedName>
        <fullName evidence="4">LysM domain/BON superfamily protein</fullName>
    </submittedName>
</protein>
<feature type="transmembrane region" description="Helical" evidence="2">
    <location>
        <begin position="6"/>
        <end position="24"/>
    </location>
</feature>
<dbReference type="CDD" id="cd00118">
    <property type="entry name" value="LysM"/>
    <property type="match status" value="2"/>
</dbReference>
<dbReference type="OrthoDB" id="9800780at2"/>
<gene>
    <name evidence="4" type="ORF">V22_22370</name>
</gene>
<dbReference type="Proteomes" id="UP000319976">
    <property type="component" value="Chromosome"/>
</dbReference>
<evidence type="ECO:0000313" key="5">
    <source>
        <dbReference type="Proteomes" id="UP000319976"/>
    </source>
</evidence>
<feature type="region of interest" description="Disordered" evidence="1">
    <location>
        <begin position="34"/>
        <end position="60"/>
    </location>
</feature>